<dbReference type="InterPro" id="IPR008576">
    <property type="entry name" value="MeTrfase_NTM1"/>
</dbReference>
<keyword evidence="4 11" id="KW-0949">S-adenosyl-L-methionine</keyword>
<dbReference type="GO" id="GO:0032259">
    <property type="term" value="P:methylation"/>
    <property type="evidence" value="ECO:0007669"/>
    <property type="project" value="UniProtKB-KW"/>
</dbReference>
<evidence type="ECO:0000313" key="14">
    <source>
        <dbReference type="Proteomes" id="UP000053617"/>
    </source>
</evidence>
<dbReference type="Gene3D" id="3.40.50.150">
    <property type="entry name" value="Vaccinia Virus protein VP39"/>
    <property type="match status" value="1"/>
</dbReference>
<evidence type="ECO:0000256" key="3">
    <source>
        <dbReference type="ARBA" id="ARBA00022679"/>
    </source>
</evidence>
<dbReference type="GeneID" id="25288270"/>
<evidence type="ECO:0000256" key="10">
    <source>
        <dbReference type="ARBA" id="ARBA00048167"/>
    </source>
</evidence>
<accession>A0A0D2J0E9</accession>
<dbReference type="OrthoDB" id="1298661at2759"/>
<reference evidence="13 14" key="1">
    <citation type="submission" date="2015-01" db="EMBL/GenBank/DDBJ databases">
        <title>The Genome Sequence of Rhinocladiella mackenzie CBS 650.93.</title>
        <authorList>
            <consortium name="The Broad Institute Genomics Platform"/>
            <person name="Cuomo C."/>
            <person name="de Hoog S."/>
            <person name="Gorbushina A."/>
            <person name="Stielow B."/>
            <person name="Teixiera M."/>
            <person name="Abouelleil A."/>
            <person name="Chapman S.B."/>
            <person name="Priest M."/>
            <person name="Young S.K."/>
            <person name="Wortman J."/>
            <person name="Nusbaum C."/>
            <person name="Birren B."/>
        </authorList>
    </citation>
    <scope>NUCLEOTIDE SEQUENCE [LARGE SCALE GENOMIC DNA]</scope>
    <source>
        <strain evidence="13 14">CBS 650.93</strain>
    </source>
</reference>
<keyword evidence="3" id="KW-0808">Transferase</keyword>
<proteinExistence type="inferred from homology"/>
<comment type="catalytic activity">
    <reaction evidence="9">
        <text>N-terminal L-prolyl-L-prolyl-L-lysyl-[protein] + 2 S-adenosyl-L-methionine = N-terminal N,N-dimethyl-L-prolyl-L-prolyl-L-lysyl-[protein] + 2 S-adenosyl-L-homocysteine + 2 H(+)</text>
        <dbReference type="Rhea" id="RHEA:54736"/>
        <dbReference type="Rhea" id="RHEA-COMP:13787"/>
        <dbReference type="Rhea" id="RHEA-COMP:13974"/>
        <dbReference type="ChEBI" id="CHEBI:15378"/>
        <dbReference type="ChEBI" id="CHEBI:57856"/>
        <dbReference type="ChEBI" id="CHEBI:59789"/>
        <dbReference type="ChEBI" id="CHEBI:138059"/>
        <dbReference type="ChEBI" id="CHEBI:138318"/>
        <dbReference type="EC" id="2.1.1.244"/>
    </reaction>
</comment>
<organism evidence="13 14">
    <name type="scientific">Rhinocladiella mackenziei CBS 650.93</name>
    <dbReference type="NCBI Taxonomy" id="1442369"/>
    <lineage>
        <taxon>Eukaryota</taxon>
        <taxon>Fungi</taxon>
        <taxon>Dikarya</taxon>
        <taxon>Ascomycota</taxon>
        <taxon>Pezizomycotina</taxon>
        <taxon>Eurotiomycetes</taxon>
        <taxon>Chaetothyriomycetidae</taxon>
        <taxon>Chaetothyriales</taxon>
        <taxon>Herpotrichiellaceae</taxon>
        <taxon>Rhinocladiella</taxon>
    </lineage>
</organism>
<evidence type="ECO:0000256" key="1">
    <source>
        <dbReference type="ARBA" id="ARBA00009059"/>
    </source>
</evidence>
<feature type="binding site" evidence="11">
    <location>
        <begin position="162"/>
        <end position="163"/>
    </location>
    <ligand>
        <name>S-adenosyl-L-methionine</name>
        <dbReference type="ChEBI" id="CHEBI:59789"/>
    </ligand>
</feature>
<dbReference type="RefSeq" id="XP_013276257.1">
    <property type="nucleotide sequence ID" value="XM_013420803.1"/>
</dbReference>
<dbReference type="GO" id="GO:0071885">
    <property type="term" value="F:N-terminal protein N-methyltransferase activity"/>
    <property type="evidence" value="ECO:0007669"/>
    <property type="project" value="UniProtKB-EC"/>
</dbReference>
<comment type="catalytic activity">
    <reaction evidence="10">
        <text>N-terminal L-alanyl-L-prolyl-L-lysyl-[protein] + 3 S-adenosyl-L-methionine = N-terminal N,N,N-trimethyl-L-alanyl-L-prolyl-L-lysyl-[protein] + 3 S-adenosyl-L-homocysteine + 3 H(+)</text>
        <dbReference type="Rhea" id="RHEA:54712"/>
        <dbReference type="Rhea" id="RHEA-COMP:13785"/>
        <dbReference type="Rhea" id="RHEA-COMP:13971"/>
        <dbReference type="ChEBI" id="CHEBI:15378"/>
        <dbReference type="ChEBI" id="CHEBI:57856"/>
        <dbReference type="ChEBI" id="CHEBI:59789"/>
        <dbReference type="ChEBI" id="CHEBI:138057"/>
        <dbReference type="ChEBI" id="CHEBI:138315"/>
        <dbReference type="EC" id="2.1.1.244"/>
    </reaction>
</comment>
<evidence type="ECO:0000256" key="7">
    <source>
        <dbReference type="ARBA" id="ARBA00043129"/>
    </source>
</evidence>
<keyword evidence="14" id="KW-1185">Reference proteome</keyword>
<dbReference type="HOGENOM" id="CLU_055356_2_1_1"/>
<evidence type="ECO:0000256" key="12">
    <source>
        <dbReference type="SAM" id="MobiDB-lite"/>
    </source>
</evidence>
<evidence type="ECO:0000313" key="13">
    <source>
        <dbReference type="EMBL" id="KIX09121.1"/>
    </source>
</evidence>
<dbReference type="PANTHER" id="PTHR12753:SF0">
    <property type="entry name" value="ALPHA N-TERMINAL PROTEIN METHYLTRANSFERASE 1"/>
    <property type="match status" value="1"/>
</dbReference>
<feature type="binding site" evidence="11">
    <location>
        <position position="110"/>
    </location>
    <ligand>
        <name>S-adenosyl-L-methionine</name>
        <dbReference type="ChEBI" id="CHEBI:59789"/>
    </ligand>
</feature>
<evidence type="ECO:0000256" key="11">
    <source>
        <dbReference type="PIRSR" id="PIRSR016958-1"/>
    </source>
</evidence>
<gene>
    <name evidence="13" type="ORF">Z518_00199</name>
</gene>
<dbReference type="Pfam" id="PF05891">
    <property type="entry name" value="Methyltransf_PK"/>
    <property type="match status" value="1"/>
</dbReference>
<dbReference type="PIRSF" id="PIRSF016958">
    <property type="entry name" value="DUF858_MeTrfase_lik"/>
    <property type="match status" value="1"/>
</dbReference>
<evidence type="ECO:0000256" key="9">
    <source>
        <dbReference type="ARBA" id="ARBA00047885"/>
    </source>
</evidence>
<feature type="binding site" evidence="11">
    <location>
        <position position="115"/>
    </location>
    <ligand>
        <name>S-adenosyl-L-methionine</name>
        <dbReference type="ChEBI" id="CHEBI:59789"/>
    </ligand>
</feature>
<feature type="region of interest" description="Disordered" evidence="12">
    <location>
        <begin position="73"/>
        <end position="93"/>
    </location>
</feature>
<protein>
    <recommendedName>
        <fullName evidence="6">Alpha N-terminal protein methyltransferase 1</fullName>
        <ecNumber evidence="5">2.1.1.244</ecNumber>
    </recommendedName>
    <alternativeName>
        <fullName evidence="7">X-Pro-Lys N-terminal protein methyltransferase 1</fullName>
    </alternativeName>
</protein>
<dbReference type="GO" id="GO:0005829">
    <property type="term" value="C:cytosol"/>
    <property type="evidence" value="ECO:0007669"/>
    <property type="project" value="EnsemblFungi"/>
</dbReference>
<dbReference type="AlphaFoldDB" id="A0A0D2J0E9"/>
<dbReference type="SUPFAM" id="SSF53335">
    <property type="entry name" value="S-adenosyl-L-methionine-dependent methyltransferases"/>
    <property type="match status" value="1"/>
</dbReference>
<feature type="compositionally biased region" description="Polar residues" evidence="12">
    <location>
        <begin position="83"/>
        <end position="93"/>
    </location>
</feature>
<comment type="catalytic activity">
    <reaction evidence="8">
        <text>N-terminal L-seryl-L-prolyl-L-lysyl-[protein] + 3 S-adenosyl-L-methionine = N-terminal N,N,N-trimethyl-L-seryl-L-prolyl-L-lysyl-[protein] + 3 S-adenosyl-L-homocysteine + 3 H(+)</text>
        <dbReference type="Rhea" id="RHEA:54724"/>
        <dbReference type="Rhea" id="RHEA-COMP:13789"/>
        <dbReference type="Rhea" id="RHEA-COMP:13973"/>
        <dbReference type="ChEBI" id="CHEBI:15378"/>
        <dbReference type="ChEBI" id="CHEBI:57856"/>
        <dbReference type="ChEBI" id="CHEBI:59789"/>
        <dbReference type="ChEBI" id="CHEBI:138061"/>
        <dbReference type="ChEBI" id="CHEBI:138317"/>
        <dbReference type="EC" id="2.1.1.244"/>
    </reaction>
</comment>
<feature type="region of interest" description="Disordered" evidence="12">
    <location>
        <begin position="1"/>
        <end position="23"/>
    </location>
</feature>
<dbReference type="STRING" id="1442369.A0A0D2J0E9"/>
<dbReference type="EC" id="2.1.1.244" evidence="5"/>
<feature type="binding site" evidence="11">
    <location>
        <position position="189"/>
    </location>
    <ligand>
        <name>S-adenosyl-L-methionine</name>
        <dbReference type="ChEBI" id="CHEBI:59789"/>
    </ligand>
</feature>
<comment type="similarity">
    <text evidence="1">Belongs to the methyltransferase superfamily. NTM1 family.</text>
</comment>
<evidence type="ECO:0000256" key="4">
    <source>
        <dbReference type="ARBA" id="ARBA00022691"/>
    </source>
</evidence>
<evidence type="ECO:0000256" key="6">
    <source>
        <dbReference type="ARBA" id="ARBA00039449"/>
    </source>
</evidence>
<sequence length="284" mass="31479">METSRSPKDIHVPLDTDTAPSTITNDSQISISAQLAYWQSTSADVNGMLGGYPQISRIDIQFSRNFIRKLRRKYKETPESEPQKSTSLSNSTVNPTMGRNYVFSHALEAGAGIGRVTLGLLVPLCAKIDIIEPVQKFTDVLTGPESPLVENDQLGRVWNLPLQEWTVDSRPAYASIETPGSKYDLVYNQWCLNHLALSSLVAYFKSLILLLSPNGWIIVKENLSTDAFGADIFDPVDSSVTRSDANWRAAFKDAGLKIVHTELQTGFPKDLGLYPVRMYALRPG</sequence>
<evidence type="ECO:0000256" key="8">
    <source>
        <dbReference type="ARBA" id="ARBA00047306"/>
    </source>
</evidence>
<name>A0A0D2J0E9_9EURO</name>
<dbReference type="Proteomes" id="UP000053617">
    <property type="component" value="Unassembled WGS sequence"/>
</dbReference>
<dbReference type="InterPro" id="IPR029063">
    <property type="entry name" value="SAM-dependent_MTases_sf"/>
</dbReference>
<dbReference type="PANTHER" id="PTHR12753">
    <property type="entry name" value="AD-003 - RELATED"/>
    <property type="match status" value="1"/>
</dbReference>
<evidence type="ECO:0000256" key="2">
    <source>
        <dbReference type="ARBA" id="ARBA00022603"/>
    </source>
</evidence>
<feature type="compositionally biased region" description="Basic and acidic residues" evidence="12">
    <location>
        <begin position="1"/>
        <end position="14"/>
    </location>
</feature>
<keyword evidence="2" id="KW-0489">Methyltransferase</keyword>
<dbReference type="EMBL" id="KN847475">
    <property type="protein sequence ID" value="KIX09121.1"/>
    <property type="molecule type" value="Genomic_DNA"/>
</dbReference>
<evidence type="ECO:0000256" key="5">
    <source>
        <dbReference type="ARBA" id="ARBA00039112"/>
    </source>
</evidence>
<dbReference type="VEuPathDB" id="FungiDB:Z518_00199"/>
<dbReference type="GO" id="GO:0002181">
    <property type="term" value="P:cytoplasmic translation"/>
    <property type="evidence" value="ECO:0007669"/>
    <property type="project" value="EnsemblFungi"/>
</dbReference>